<proteinExistence type="predicted"/>
<evidence type="ECO:0000256" key="3">
    <source>
        <dbReference type="ARBA" id="ARBA00022525"/>
    </source>
</evidence>
<dbReference type="OrthoDB" id="9765957at2"/>
<dbReference type="RefSeq" id="WP_026989872.1">
    <property type="nucleotide sequence ID" value="NZ_AUGP01000003.1"/>
</dbReference>
<evidence type="ECO:0000256" key="2">
    <source>
        <dbReference type="ARBA" id="ARBA00022512"/>
    </source>
</evidence>
<keyword evidence="5" id="KW-0325">Glycoprotein</keyword>
<protein>
    <recommendedName>
        <fullName evidence="9">Receptor L-domain domain-containing protein</fullName>
    </recommendedName>
</protein>
<dbReference type="InterPro" id="IPR051648">
    <property type="entry name" value="CWI-Assembly_Regulator"/>
</dbReference>
<dbReference type="EMBL" id="JRLY01000017">
    <property type="protein sequence ID" value="KGO91601.1"/>
    <property type="molecule type" value="Genomic_DNA"/>
</dbReference>
<dbReference type="PANTHER" id="PTHR31018:SF3">
    <property type="entry name" value="RECEPTOR PROTEIN-TYROSINE KINASE"/>
    <property type="match status" value="1"/>
</dbReference>
<evidence type="ECO:0008006" key="9">
    <source>
        <dbReference type="Google" id="ProtNLM"/>
    </source>
</evidence>
<dbReference type="Gene3D" id="3.80.20.20">
    <property type="entry name" value="Receptor L-domain"/>
    <property type="match status" value="2"/>
</dbReference>
<dbReference type="eggNOG" id="COG4886">
    <property type="taxonomic scope" value="Bacteria"/>
</dbReference>
<keyword evidence="3" id="KW-0964">Secreted</keyword>
<dbReference type="SUPFAM" id="SSF52058">
    <property type="entry name" value="L domain-like"/>
    <property type="match status" value="2"/>
</dbReference>
<keyword evidence="2" id="KW-0134">Cell wall</keyword>
<gene>
    <name evidence="7" type="ORF">Q766_17190</name>
</gene>
<comment type="caution">
    <text evidence="7">The sequence shown here is derived from an EMBL/GenBank/DDBJ whole genome shotgun (WGS) entry which is preliminary data.</text>
</comment>
<sequence>MKKFVFLIMAVFSIAACSNDDNNAVDTEPVAIEPVVSAECTFNGDVTLTSQQEIDAFAAHNYCQINGTVTVKQIDNVSQNVNLKGLEGLVIINGDFIIQDNPTLINLNGLTNLKRVKGSFRLLNNPMLFYIDGVGNLESVGNVVNISGNEMLQDMKGLEKLTSLKFVSIHNNAALQSMQGLDNLVSIDGLSIENNMHLASLNGLNALTSIGSDSQYGELTISGNAALQSLNGLQNLTSFKGMTFKLSGNTILKNFCSLQGIAATGNITTIFEAFGNYYNPTVSNINSGNCSVE</sequence>
<dbReference type="AlphaFoldDB" id="A0A0A2MJ48"/>
<keyword evidence="8" id="KW-1185">Reference proteome</keyword>
<feature type="signal peptide" evidence="6">
    <location>
        <begin position="1"/>
        <end position="18"/>
    </location>
</feature>
<comment type="subcellular location">
    <subcellularLocation>
        <location evidence="1">Secreted</location>
        <location evidence="1">Cell wall</location>
    </subcellularLocation>
</comment>
<dbReference type="STRING" id="1121898.GCA_000422725_03786"/>
<dbReference type="InterPro" id="IPR036941">
    <property type="entry name" value="Rcpt_L-dom_sf"/>
</dbReference>
<accession>A0A0A2MJ48</accession>
<evidence type="ECO:0000313" key="7">
    <source>
        <dbReference type="EMBL" id="KGO91601.1"/>
    </source>
</evidence>
<dbReference type="Proteomes" id="UP000030111">
    <property type="component" value="Unassembled WGS sequence"/>
</dbReference>
<dbReference type="PANTHER" id="PTHR31018">
    <property type="entry name" value="SPORULATION-SPECIFIC PROTEIN-RELATED"/>
    <property type="match status" value="1"/>
</dbReference>
<feature type="chain" id="PRO_5001991531" description="Receptor L-domain domain-containing protein" evidence="6">
    <location>
        <begin position="19"/>
        <end position="293"/>
    </location>
</feature>
<keyword evidence="4 6" id="KW-0732">Signal</keyword>
<dbReference type="PROSITE" id="PS51257">
    <property type="entry name" value="PROKAR_LIPOPROTEIN"/>
    <property type="match status" value="1"/>
</dbReference>
<evidence type="ECO:0000256" key="1">
    <source>
        <dbReference type="ARBA" id="ARBA00004191"/>
    </source>
</evidence>
<evidence type="ECO:0000313" key="8">
    <source>
        <dbReference type="Proteomes" id="UP000030111"/>
    </source>
</evidence>
<name>A0A0A2MJ48_9FLAO</name>
<evidence type="ECO:0000256" key="6">
    <source>
        <dbReference type="SAM" id="SignalP"/>
    </source>
</evidence>
<evidence type="ECO:0000256" key="4">
    <source>
        <dbReference type="ARBA" id="ARBA00022729"/>
    </source>
</evidence>
<organism evidence="7 8">
    <name type="scientific">Flavobacterium subsaxonicum WB 4.1-42 = DSM 21790</name>
    <dbReference type="NCBI Taxonomy" id="1121898"/>
    <lineage>
        <taxon>Bacteria</taxon>
        <taxon>Pseudomonadati</taxon>
        <taxon>Bacteroidota</taxon>
        <taxon>Flavobacteriia</taxon>
        <taxon>Flavobacteriales</taxon>
        <taxon>Flavobacteriaceae</taxon>
        <taxon>Flavobacterium</taxon>
    </lineage>
</organism>
<reference evidence="7 8" key="1">
    <citation type="submission" date="2013-09" db="EMBL/GenBank/DDBJ databases">
        <authorList>
            <person name="Zeng Z."/>
            <person name="Chen C."/>
        </authorList>
    </citation>
    <scope>NUCLEOTIDE SEQUENCE [LARGE SCALE GENOMIC DNA]</scope>
    <source>
        <strain evidence="7 8">WB 4.1-42</strain>
    </source>
</reference>
<evidence type="ECO:0000256" key="5">
    <source>
        <dbReference type="ARBA" id="ARBA00023180"/>
    </source>
</evidence>
<dbReference type="GO" id="GO:0030313">
    <property type="term" value="C:cell envelope"/>
    <property type="evidence" value="ECO:0007669"/>
    <property type="project" value="UniProtKB-SubCell"/>
</dbReference>